<evidence type="ECO:0000313" key="12">
    <source>
        <dbReference type="EMBL" id="KRL92363.1"/>
    </source>
</evidence>
<evidence type="ECO:0000313" key="13">
    <source>
        <dbReference type="Proteomes" id="UP000050816"/>
    </source>
</evidence>
<dbReference type="PROSITE" id="PS00609">
    <property type="entry name" value="GLYCOSYL_HYDROL_F32"/>
    <property type="match status" value="1"/>
</dbReference>
<evidence type="ECO:0000256" key="1">
    <source>
        <dbReference type="ARBA" id="ARBA00004914"/>
    </source>
</evidence>
<sequence length="487" mass="54093">MEWTRAKRYQPYTAYSAATLLALQQQAADSPAQLRYHIRPRSGLLNDPNGFSYFNGEWNVFYQSFPFGATHGLKAWMRLTSPDLVHWYEHGLALQPDTKFDSHGAYSGSARAVGDRLFLMYTGNHRTATWQRHPYQLGAWLDQKGQVTKLGKPLIEPPAAVSEHFRDPQLLQVGSTYYALIGAQTSSDQHGAIWLYQAPAAVGPWQAVGPVDLGETALGYMVECPNLVEVDGTPVMIFCPQGLPKQVAAYQNIYPNMYVSGTAFDYQTAQLRHPSALSNLDAGFDVYASQAFNAPDGKAYLISWVGLPDLTYPTDQENWANCLSQVKELHFHAGHLYQQPVAAMKTLRQTEHGFAGSVTTVATAAGQQLELQLTIAEDQTGTLYLAADDTLTHGLRLNFDTRNGQLEVDRGQTAQVPTPEYGTTRSVAVPAHQPLQLRIFLDHSLAEIFVNHGAEVVTLRYFNDQSWGKIAFAQPTQVTGKWWSLQL</sequence>
<evidence type="ECO:0000259" key="10">
    <source>
        <dbReference type="Pfam" id="PF00251"/>
    </source>
</evidence>
<comment type="catalytic activity">
    <reaction evidence="8">
        <text>Hydrolysis of terminal non-reducing beta-D-fructofuranoside residues in beta-D-fructofuranosides.</text>
        <dbReference type="EC" id="3.2.1.26"/>
    </reaction>
</comment>
<keyword evidence="9" id="KW-0119">Carbohydrate metabolism</keyword>
<dbReference type="AlphaFoldDB" id="A0A0R1UR70"/>
<dbReference type="InterPro" id="IPR051214">
    <property type="entry name" value="GH32_Enzymes"/>
</dbReference>
<dbReference type="PANTHER" id="PTHR43101">
    <property type="entry name" value="BETA-FRUCTOSIDASE"/>
    <property type="match status" value="1"/>
</dbReference>
<protein>
    <recommendedName>
        <fullName evidence="4 8">Sucrose-6-phosphate hydrolase</fullName>
        <ecNumber evidence="3 8">3.2.1.26</ecNumber>
    </recommendedName>
    <alternativeName>
        <fullName evidence="7 9">Invertase</fullName>
    </alternativeName>
</protein>
<evidence type="ECO:0000256" key="2">
    <source>
        <dbReference type="ARBA" id="ARBA00009902"/>
    </source>
</evidence>
<evidence type="ECO:0000256" key="3">
    <source>
        <dbReference type="ARBA" id="ARBA00012758"/>
    </source>
</evidence>
<evidence type="ECO:0000256" key="7">
    <source>
        <dbReference type="ARBA" id="ARBA00033367"/>
    </source>
</evidence>
<organism evidence="12 13">
    <name type="scientific">Limosilactobacillus ingluviei DSM 15946</name>
    <dbReference type="NCBI Taxonomy" id="1423760"/>
    <lineage>
        <taxon>Bacteria</taxon>
        <taxon>Bacillati</taxon>
        <taxon>Bacillota</taxon>
        <taxon>Bacilli</taxon>
        <taxon>Lactobacillales</taxon>
        <taxon>Lactobacillaceae</taxon>
        <taxon>Limosilactobacillus</taxon>
    </lineage>
</organism>
<accession>A0A0R1UR70</accession>
<evidence type="ECO:0000256" key="8">
    <source>
        <dbReference type="RuleBase" id="RU362110"/>
    </source>
</evidence>
<evidence type="ECO:0000256" key="9">
    <source>
        <dbReference type="RuleBase" id="RU365015"/>
    </source>
</evidence>
<dbReference type="GO" id="GO:0005985">
    <property type="term" value="P:sucrose metabolic process"/>
    <property type="evidence" value="ECO:0007669"/>
    <property type="project" value="UniProtKB-UniPathway"/>
</dbReference>
<dbReference type="CDD" id="cd18623">
    <property type="entry name" value="GH32_ScrB-like"/>
    <property type="match status" value="1"/>
</dbReference>
<dbReference type="InterPro" id="IPR013189">
    <property type="entry name" value="Glyco_hydro_32_C"/>
</dbReference>
<evidence type="ECO:0000259" key="11">
    <source>
        <dbReference type="Pfam" id="PF08244"/>
    </source>
</evidence>
<comment type="pathway">
    <text evidence="1 9">Glycan biosynthesis; sucrose metabolism.</text>
</comment>
<dbReference type="InterPro" id="IPR013148">
    <property type="entry name" value="Glyco_hydro_32_N"/>
</dbReference>
<proteinExistence type="inferred from homology"/>
<feature type="domain" description="Glycosyl hydrolase family 32 C-terminal" evidence="11">
    <location>
        <begin position="357"/>
        <end position="472"/>
    </location>
</feature>
<keyword evidence="9" id="KW-0963">Cytoplasm</keyword>
<comment type="caution">
    <text evidence="12">The sequence shown here is derived from an EMBL/GenBank/DDBJ whole genome shotgun (WGS) entry which is preliminary data.</text>
</comment>
<dbReference type="RefSeq" id="WP_056953464.1">
    <property type="nucleotide sequence ID" value="NZ_AZFK01000005.1"/>
</dbReference>
<dbReference type="InterPro" id="IPR001362">
    <property type="entry name" value="Glyco_hydro_32"/>
</dbReference>
<keyword evidence="5 8" id="KW-0378">Hydrolase</keyword>
<dbReference type="GO" id="GO:0005737">
    <property type="term" value="C:cytoplasm"/>
    <property type="evidence" value="ECO:0007669"/>
    <property type="project" value="UniProtKB-SubCell"/>
</dbReference>
<evidence type="ECO:0000256" key="4">
    <source>
        <dbReference type="ARBA" id="ARBA00019623"/>
    </source>
</evidence>
<comment type="subcellular location">
    <subcellularLocation>
        <location evidence="9">Cytoplasm</location>
    </subcellularLocation>
</comment>
<dbReference type="InterPro" id="IPR006232">
    <property type="entry name" value="Suc6P_hydrolase"/>
</dbReference>
<dbReference type="UniPathway" id="UPA00238"/>
<dbReference type="SUPFAM" id="SSF49899">
    <property type="entry name" value="Concanavalin A-like lectins/glucanases"/>
    <property type="match status" value="1"/>
</dbReference>
<reference evidence="12 13" key="1">
    <citation type="journal article" date="2015" name="Genome Announc.">
        <title>Expanding the biotechnology potential of lactobacilli through comparative genomics of 213 strains and associated genera.</title>
        <authorList>
            <person name="Sun Z."/>
            <person name="Harris H.M."/>
            <person name="McCann A."/>
            <person name="Guo C."/>
            <person name="Argimon S."/>
            <person name="Zhang W."/>
            <person name="Yang X."/>
            <person name="Jeffery I.B."/>
            <person name="Cooney J.C."/>
            <person name="Kagawa T.F."/>
            <person name="Liu W."/>
            <person name="Song Y."/>
            <person name="Salvetti E."/>
            <person name="Wrobel A."/>
            <person name="Rasinkangas P."/>
            <person name="Parkhill J."/>
            <person name="Rea M.C."/>
            <person name="O'Sullivan O."/>
            <person name="Ritari J."/>
            <person name="Douillard F.P."/>
            <person name="Paul Ross R."/>
            <person name="Yang R."/>
            <person name="Briner A.E."/>
            <person name="Felis G.E."/>
            <person name="de Vos W.M."/>
            <person name="Barrangou R."/>
            <person name="Klaenhammer T.R."/>
            <person name="Caufield P.W."/>
            <person name="Cui Y."/>
            <person name="Zhang H."/>
            <person name="O'Toole P.W."/>
        </authorList>
    </citation>
    <scope>NUCLEOTIDE SEQUENCE [LARGE SCALE GENOMIC DNA]</scope>
    <source>
        <strain evidence="12 13">DSM 15946</strain>
    </source>
</reference>
<dbReference type="InterPro" id="IPR018053">
    <property type="entry name" value="Glyco_hydro_32_AS"/>
</dbReference>
<dbReference type="Pfam" id="PF08244">
    <property type="entry name" value="Glyco_hydro_32C"/>
    <property type="match status" value="1"/>
</dbReference>
<comment type="function">
    <text evidence="9">Enables the bacterium to metabolize sucrose as a sole carbon source.</text>
</comment>
<dbReference type="NCBIfam" id="TIGR01322">
    <property type="entry name" value="scrB_fam"/>
    <property type="match status" value="1"/>
</dbReference>
<evidence type="ECO:0000256" key="6">
    <source>
        <dbReference type="ARBA" id="ARBA00023295"/>
    </source>
</evidence>
<dbReference type="InterPro" id="IPR013320">
    <property type="entry name" value="ConA-like_dom_sf"/>
</dbReference>
<dbReference type="GO" id="GO:0004564">
    <property type="term" value="F:beta-fructofuranosidase activity"/>
    <property type="evidence" value="ECO:0007669"/>
    <property type="project" value="UniProtKB-EC"/>
</dbReference>
<dbReference type="Gene3D" id="2.115.10.20">
    <property type="entry name" value="Glycosyl hydrolase domain, family 43"/>
    <property type="match status" value="1"/>
</dbReference>
<dbReference type="SUPFAM" id="SSF75005">
    <property type="entry name" value="Arabinanase/levansucrase/invertase"/>
    <property type="match status" value="1"/>
</dbReference>
<dbReference type="EMBL" id="AZFK01000005">
    <property type="protein sequence ID" value="KRL92363.1"/>
    <property type="molecule type" value="Genomic_DNA"/>
</dbReference>
<feature type="domain" description="Glycosyl hydrolase family 32 N-terminal" evidence="10">
    <location>
        <begin position="37"/>
        <end position="340"/>
    </location>
</feature>
<dbReference type="InterPro" id="IPR023296">
    <property type="entry name" value="Glyco_hydro_beta-prop_sf"/>
</dbReference>
<dbReference type="EC" id="3.2.1.26" evidence="3 8"/>
<evidence type="ECO:0000256" key="5">
    <source>
        <dbReference type="ARBA" id="ARBA00022801"/>
    </source>
</evidence>
<dbReference type="PANTHER" id="PTHR43101:SF1">
    <property type="entry name" value="BETA-FRUCTOSIDASE"/>
    <property type="match status" value="1"/>
</dbReference>
<dbReference type="PATRIC" id="fig|1423760.3.peg.2119"/>
<name>A0A0R1UR70_9LACO</name>
<dbReference type="Proteomes" id="UP000050816">
    <property type="component" value="Unassembled WGS sequence"/>
</dbReference>
<comment type="similarity">
    <text evidence="2 8">Belongs to the glycosyl hydrolase 32 family.</text>
</comment>
<keyword evidence="6 8" id="KW-0326">Glycosidase</keyword>
<dbReference type="SMART" id="SM00640">
    <property type="entry name" value="Glyco_32"/>
    <property type="match status" value="1"/>
</dbReference>
<dbReference type="Pfam" id="PF00251">
    <property type="entry name" value="Glyco_hydro_32N"/>
    <property type="match status" value="1"/>
</dbReference>
<dbReference type="Gene3D" id="2.60.120.560">
    <property type="entry name" value="Exo-inulinase, domain 1"/>
    <property type="match status" value="1"/>
</dbReference>
<gene>
    <name evidence="12" type="ORF">FC43_GL002019</name>
</gene>